<name>A0A8J5K338_HOMAM</name>
<feature type="region of interest" description="Disordered" evidence="1">
    <location>
        <begin position="40"/>
        <end position="78"/>
    </location>
</feature>
<keyword evidence="3" id="KW-1185">Reference proteome</keyword>
<dbReference type="AlphaFoldDB" id="A0A8J5K338"/>
<evidence type="ECO:0000313" key="3">
    <source>
        <dbReference type="Proteomes" id="UP000747542"/>
    </source>
</evidence>
<reference evidence="2" key="1">
    <citation type="journal article" date="2021" name="Sci. Adv.">
        <title>The American lobster genome reveals insights on longevity, neural, and immune adaptations.</title>
        <authorList>
            <person name="Polinski J.M."/>
            <person name="Zimin A.V."/>
            <person name="Clark K.F."/>
            <person name="Kohn A.B."/>
            <person name="Sadowski N."/>
            <person name="Timp W."/>
            <person name="Ptitsyn A."/>
            <person name="Khanna P."/>
            <person name="Romanova D.Y."/>
            <person name="Williams P."/>
            <person name="Greenwood S.J."/>
            <person name="Moroz L.L."/>
            <person name="Walt D.R."/>
            <person name="Bodnar A.G."/>
        </authorList>
    </citation>
    <scope>NUCLEOTIDE SEQUENCE</scope>
    <source>
        <strain evidence="2">GMGI-L3</strain>
    </source>
</reference>
<sequence>MKRAKESGAVYGKKRKAREEVLNKNKGALFKYISRIETKSLSNSRDSSSTSSDSSTSTPSSDEEHEEENIPGPAVDRVDIKDVGLWPSKINNDTRIFL</sequence>
<evidence type="ECO:0000256" key="1">
    <source>
        <dbReference type="SAM" id="MobiDB-lite"/>
    </source>
</evidence>
<feature type="non-terminal residue" evidence="2">
    <location>
        <position position="98"/>
    </location>
</feature>
<dbReference type="Proteomes" id="UP000747542">
    <property type="component" value="Unassembled WGS sequence"/>
</dbReference>
<proteinExistence type="predicted"/>
<gene>
    <name evidence="2" type="ORF">Hamer_G031625</name>
</gene>
<dbReference type="EMBL" id="JAHLQT010021676">
    <property type="protein sequence ID" value="KAG7167336.1"/>
    <property type="molecule type" value="Genomic_DNA"/>
</dbReference>
<feature type="compositionally biased region" description="Low complexity" evidence="1">
    <location>
        <begin position="40"/>
        <end position="60"/>
    </location>
</feature>
<accession>A0A8J5K338</accession>
<comment type="caution">
    <text evidence="2">The sequence shown here is derived from an EMBL/GenBank/DDBJ whole genome shotgun (WGS) entry which is preliminary data.</text>
</comment>
<evidence type="ECO:0000313" key="2">
    <source>
        <dbReference type="EMBL" id="KAG7167336.1"/>
    </source>
</evidence>
<organism evidence="2 3">
    <name type="scientific">Homarus americanus</name>
    <name type="common">American lobster</name>
    <dbReference type="NCBI Taxonomy" id="6706"/>
    <lineage>
        <taxon>Eukaryota</taxon>
        <taxon>Metazoa</taxon>
        <taxon>Ecdysozoa</taxon>
        <taxon>Arthropoda</taxon>
        <taxon>Crustacea</taxon>
        <taxon>Multicrustacea</taxon>
        <taxon>Malacostraca</taxon>
        <taxon>Eumalacostraca</taxon>
        <taxon>Eucarida</taxon>
        <taxon>Decapoda</taxon>
        <taxon>Pleocyemata</taxon>
        <taxon>Astacidea</taxon>
        <taxon>Nephropoidea</taxon>
        <taxon>Nephropidae</taxon>
        <taxon>Homarus</taxon>
    </lineage>
</organism>
<protein>
    <submittedName>
        <fullName evidence="2">Uncharacterized protein</fullName>
    </submittedName>
</protein>